<sequence>MIAGNLMAITVGSGLIARTASDGGMLPVAVSG</sequence>
<evidence type="ECO:0000313" key="2">
    <source>
        <dbReference type="Proteomes" id="UP000399805"/>
    </source>
</evidence>
<organism evidence="1 2">
    <name type="scientific">Amycolatopsis camponoti</name>
    <dbReference type="NCBI Taxonomy" id="2606593"/>
    <lineage>
        <taxon>Bacteria</taxon>
        <taxon>Bacillati</taxon>
        <taxon>Actinomycetota</taxon>
        <taxon>Actinomycetes</taxon>
        <taxon>Pseudonocardiales</taxon>
        <taxon>Pseudonocardiaceae</taxon>
        <taxon>Amycolatopsis</taxon>
    </lineage>
</organism>
<evidence type="ECO:0000313" key="1">
    <source>
        <dbReference type="EMBL" id="VVJ17459.1"/>
    </source>
</evidence>
<dbReference type="Proteomes" id="UP000399805">
    <property type="component" value="Unassembled WGS sequence"/>
</dbReference>
<proteinExistence type="predicted"/>
<keyword evidence="2" id="KW-1185">Reference proteome</keyword>
<gene>
    <name evidence="1" type="ORF">AA23TX_02480</name>
</gene>
<name>A0A6I8LQU4_9PSEU</name>
<accession>A0A6I8LQU4</accession>
<dbReference type="AlphaFoldDB" id="A0A6I8LQU4"/>
<dbReference type="EMBL" id="CABVGP010000001">
    <property type="protein sequence ID" value="VVJ17459.1"/>
    <property type="molecule type" value="Genomic_DNA"/>
</dbReference>
<reference evidence="1 2" key="1">
    <citation type="submission" date="2019-09" db="EMBL/GenBank/DDBJ databases">
        <authorList>
            <person name="Leyn A S."/>
        </authorList>
    </citation>
    <scope>NUCLEOTIDE SEQUENCE [LARGE SCALE GENOMIC DNA]</scope>
    <source>
        <strain evidence="1">AA231_1</strain>
    </source>
</reference>
<protein>
    <submittedName>
        <fullName evidence="1">Uncharacterized protein</fullName>
    </submittedName>
</protein>